<dbReference type="SUPFAM" id="SSF49785">
    <property type="entry name" value="Galactose-binding domain-like"/>
    <property type="match status" value="2"/>
</dbReference>
<dbReference type="InterPro" id="IPR050546">
    <property type="entry name" value="Glycosyl_Hydrlase_16"/>
</dbReference>
<dbReference type="GO" id="GO:0005975">
    <property type="term" value="P:carbohydrate metabolic process"/>
    <property type="evidence" value="ECO:0007669"/>
    <property type="project" value="InterPro"/>
</dbReference>
<gene>
    <name evidence="4" type="ORF">HNQ53_002889</name>
</gene>
<evidence type="ECO:0000259" key="3">
    <source>
        <dbReference type="PROSITE" id="PS51762"/>
    </source>
</evidence>
<reference evidence="4 5" key="1">
    <citation type="submission" date="2020-08" db="EMBL/GenBank/DDBJ databases">
        <title>Genomic Encyclopedia of Type Strains, Phase IV (KMG-IV): sequencing the most valuable type-strain genomes for metagenomic binning, comparative biology and taxonomic classification.</title>
        <authorList>
            <person name="Goeker M."/>
        </authorList>
    </citation>
    <scope>NUCLEOTIDE SEQUENCE [LARGE SCALE GENOMIC DNA]</scope>
    <source>
        <strain evidence="4 5">DSM 11525</strain>
    </source>
</reference>
<evidence type="ECO:0000256" key="2">
    <source>
        <dbReference type="SAM" id="SignalP"/>
    </source>
</evidence>
<dbReference type="PROSITE" id="PS51762">
    <property type="entry name" value="GH16_2"/>
    <property type="match status" value="1"/>
</dbReference>
<evidence type="ECO:0000313" key="5">
    <source>
        <dbReference type="Proteomes" id="UP000563601"/>
    </source>
</evidence>
<dbReference type="PANTHER" id="PTHR10963:SF55">
    <property type="entry name" value="GLYCOSIDE HYDROLASE FAMILY 16 PROTEIN"/>
    <property type="match status" value="1"/>
</dbReference>
<evidence type="ECO:0000313" key="4">
    <source>
        <dbReference type="EMBL" id="MBB5212664.1"/>
    </source>
</evidence>
<accession>A0AA89T5J7</accession>
<dbReference type="InterPro" id="IPR000757">
    <property type="entry name" value="Beta-glucanase-like"/>
</dbReference>
<dbReference type="InterPro" id="IPR008979">
    <property type="entry name" value="Galactose-bd-like_sf"/>
</dbReference>
<comment type="similarity">
    <text evidence="1">Belongs to the glycosyl hydrolase 16 family.</text>
</comment>
<comment type="caution">
    <text evidence="4">The sequence shown here is derived from an EMBL/GenBank/DDBJ whole genome shotgun (WGS) entry which is preliminary data.</text>
</comment>
<dbReference type="GO" id="GO:0004553">
    <property type="term" value="F:hydrolase activity, hydrolyzing O-glycosyl compounds"/>
    <property type="evidence" value="ECO:0007669"/>
    <property type="project" value="InterPro"/>
</dbReference>
<dbReference type="SUPFAM" id="SSF49899">
    <property type="entry name" value="Concanavalin A-like lectins/glucanases"/>
    <property type="match status" value="1"/>
</dbReference>
<dbReference type="AlphaFoldDB" id="A0AA89T5J7"/>
<feature type="domain" description="GH16" evidence="3">
    <location>
        <begin position="31"/>
        <end position="290"/>
    </location>
</feature>
<protein>
    <submittedName>
        <fullName evidence="4">Beta-glucanase (GH16 family)</fullName>
    </submittedName>
</protein>
<dbReference type="RefSeq" id="WP_237567719.1">
    <property type="nucleotide sequence ID" value="NZ_CP047491.1"/>
</dbReference>
<proteinExistence type="inferred from homology"/>
<dbReference type="Proteomes" id="UP000563601">
    <property type="component" value="Unassembled WGS sequence"/>
</dbReference>
<feature type="signal peptide" evidence="2">
    <location>
        <begin position="1"/>
        <end position="35"/>
    </location>
</feature>
<dbReference type="EMBL" id="JACHHR010000003">
    <property type="protein sequence ID" value="MBB5212664.1"/>
    <property type="molecule type" value="Genomic_DNA"/>
</dbReference>
<sequence>MEKSTKTTSLSCCKRGWLGALCLALQPMISATAFAQTEPVWSDEFDGEQIDRSVWTYNTGGSGFGNGEMQFYTASQNNAYIEDGNLVIEARRENYEGKPFTSARLHTNGRFGFKFGTLEARIKLPKLDNGLWPAFWMLGDNYGVDGWPKSGEIDILEAGFKSAMEDGSVNNAVSGAVHWWHETGTWSDWLQASHSQHVVLADPLYTDYHTYRLDWTPEEIIISVDDTRVLTMDTSDPALSEFRDNPMHILLNLAVGGWNFVEITDPAQITADFPAKMYVDYVRLYANEHTELEVAAEDYISGDFGVLTETHPVENTLNWEDNTNLYVWSNMQDSSPVPFEGSEALGFTVQPGNWWGMGLLHPDYNLHNYKHGTLQFDMRVDSDVNIEVHMMSTAGGQGTVVLANGGDQYGLVRDGGWHHVTIPLSKFGGVDMETVQTLFAISGPAPASAFEIAVDNIYLTESTPLPAPQNGNFGIYTETAANTTAGALLEGQDSDLFIWEGTLNLAPATAATSAPEGEAALNFSSTGKGWFGMGFAAREGFDLSAFDNHEAALHFSMRTTDQTEFRVGLKSGNVQNIGQTWVTFAPGNDPYGFVRDGQWQDVVIPMSDLSGDLEMTDMRQLFQLLGFGEISDLSIDNIYLSGGASSEPDGDVCKPVRWKKGARKCLPIRGKKRGWDKGKPPFIAVP</sequence>
<evidence type="ECO:0000256" key="1">
    <source>
        <dbReference type="ARBA" id="ARBA00006865"/>
    </source>
</evidence>
<organism evidence="4 5">
    <name type="scientific">Microbulbifer hydrolyticus</name>
    <dbReference type="NCBI Taxonomy" id="48074"/>
    <lineage>
        <taxon>Bacteria</taxon>
        <taxon>Pseudomonadati</taxon>
        <taxon>Pseudomonadota</taxon>
        <taxon>Gammaproteobacteria</taxon>
        <taxon>Cellvibrionales</taxon>
        <taxon>Microbulbiferaceae</taxon>
        <taxon>Microbulbifer</taxon>
    </lineage>
</organism>
<dbReference type="Gene3D" id="2.60.120.430">
    <property type="entry name" value="Galactose-binding lectin"/>
    <property type="match status" value="2"/>
</dbReference>
<name>A0AA89T5J7_9GAMM</name>
<dbReference type="Gene3D" id="2.60.120.200">
    <property type="match status" value="1"/>
</dbReference>
<dbReference type="InterPro" id="IPR013320">
    <property type="entry name" value="ConA-like_dom_sf"/>
</dbReference>
<dbReference type="CDD" id="cd08023">
    <property type="entry name" value="GH16_laminarinase_like"/>
    <property type="match status" value="1"/>
</dbReference>
<dbReference type="PANTHER" id="PTHR10963">
    <property type="entry name" value="GLYCOSYL HYDROLASE-RELATED"/>
    <property type="match status" value="1"/>
</dbReference>
<feature type="chain" id="PRO_5041720962" evidence="2">
    <location>
        <begin position="36"/>
        <end position="686"/>
    </location>
</feature>
<dbReference type="Pfam" id="PF00722">
    <property type="entry name" value="Glyco_hydro_16"/>
    <property type="match status" value="1"/>
</dbReference>
<keyword evidence="2" id="KW-0732">Signal</keyword>